<dbReference type="Gene3D" id="1.20.58.150">
    <property type="entry name" value="ANTH domain"/>
    <property type="match status" value="1"/>
</dbReference>
<feature type="compositionally biased region" description="Polar residues" evidence="1">
    <location>
        <begin position="322"/>
        <end position="333"/>
    </location>
</feature>
<protein>
    <submittedName>
        <fullName evidence="4">Phosphatidylinositol-binding clathrin assembly protein</fullName>
    </submittedName>
</protein>
<feature type="chain" id="PRO_5023918725" evidence="2">
    <location>
        <begin position="20"/>
        <end position="582"/>
    </location>
</feature>
<feature type="compositionally biased region" description="Basic and acidic residues" evidence="1">
    <location>
        <begin position="338"/>
        <end position="348"/>
    </location>
</feature>
<feature type="signal peptide" evidence="2">
    <location>
        <begin position="1"/>
        <end position="19"/>
    </location>
</feature>
<feature type="compositionally biased region" description="Low complexity" evidence="1">
    <location>
        <begin position="297"/>
        <end position="317"/>
    </location>
</feature>
<dbReference type="Pfam" id="PF07651">
    <property type="entry name" value="ANTH"/>
    <property type="match status" value="1"/>
</dbReference>
<dbReference type="GO" id="GO:0032050">
    <property type="term" value="F:clathrin heavy chain binding"/>
    <property type="evidence" value="ECO:0007669"/>
    <property type="project" value="TreeGrafter"/>
</dbReference>
<evidence type="ECO:0000313" key="5">
    <source>
        <dbReference type="Proteomes" id="UP000324629"/>
    </source>
</evidence>
<feature type="compositionally biased region" description="Low complexity" evidence="1">
    <location>
        <begin position="554"/>
        <end position="563"/>
    </location>
</feature>
<feature type="compositionally biased region" description="Low complexity" evidence="1">
    <location>
        <begin position="152"/>
        <end position="164"/>
    </location>
</feature>
<evidence type="ECO:0000313" key="4">
    <source>
        <dbReference type="EMBL" id="KAA3678712.1"/>
    </source>
</evidence>
<dbReference type="GO" id="GO:0005546">
    <property type="term" value="F:phosphatidylinositol-4,5-bisphosphate binding"/>
    <property type="evidence" value="ECO:0007669"/>
    <property type="project" value="TreeGrafter"/>
</dbReference>
<dbReference type="PANTHER" id="PTHR22951">
    <property type="entry name" value="CLATHRIN ASSEMBLY PROTEIN"/>
    <property type="match status" value="1"/>
</dbReference>
<dbReference type="GO" id="GO:0072583">
    <property type="term" value="P:clathrin-dependent endocytosis"/>
    <property type="evidence" value="ECO:0007669"/>
    <property type="project" value="InterPro"/>
</dbReference>
<evidence type="ECO:0000256" key="1">
    <source>
        <dbReference type="SAM" id="MobiDB-lite"/>
    </source>
</evidence>
<feature type="region of interest" description="Disordered" evidence="1">
    <location>
        <begin position="284"/>
        <end position="348"/>
    </location>
</feature>
<feature type="compositionally biased region" description="Pro residues" evidence="1">
    <location>
        <begin position="165"/>
        <end position="182"/>
    </location>
</feature>
<keyword evidence="5" id="KW-1185">Reference proteome</keyword>
<dbReference type="Proteomes" id="UP000324629">
    <property type="component" value="Unassembled WGS sequence"/>
</dbReference>
<dbReference type="GO" id="GO:0000149">
    <property type="term" value="F:SNARE binding"/>
    <property type="evidence" value="ECO:0007669"/>
    <property type="project" value="TreeGrafter"/>
</dbReference>
<dbReference type="SUPFAM" id="SSF89009">
    <property type="entry name" value="GAT-like domain"/>
    <property type="match status" value="1"/>
</dbReference>
<dbReference type="GO" id="GO:0008021">
    <property type="term" value="C:synaptic vesicle"/>
    <property type="evidence" value="ECO:0007669"/>
    <property type="project" value="TreeGrafter"/>
</dbReference>
<dbReference type="GO" id="GO:0098894">
    <property type="term" value="C:extrinsic component of presynaptic endocytic zone membrane"/>
    <property type="evidence" value="ECO:0007669"/>
    <property type="project" value="TreeGrafter"/>
</dbReference>
<dbReference type="EMBL" id="QNGE01000988">
    <property type="protein sequence ID" value="KAA3678712.1"/>
    <property type="molecule type" value="Genomic_DNA"/>
</dbReference>
<dbReference type="PANTHER" id="PTHR22951:SF5">
    <property type="entry name" value="PHOSPHATIDYLINOSITOL-BINDING CLATHRIN ASSEMBLY PROTEIN LAP"/>
    <property type="match status" value="1"/>
</dbReference>
<feature type="compositionally biased region" description="Low complexity" evidence="1">
    <location>
        <begin position="408"/>
        <end position="424"/>
    </location>
</feature>
<dbReference type="AlphaFoldDB" id="A0A5J4NT80"/>
<organism evidence="4 5">
    <name type="scientific">Paragonimus westermani</name>
    <dbReference type="NCBI Taxonomy" id="34504"/>
    <lineage>
        <taxon>Eukaryota</taxon>
        <taxon>Metazoa</taxon>
        <taxon>Spiralia</taxon>
        <taxon>Lophotrochozoa</taxon>
        <taxon>Platyhelminthes</taxon>
        <taxon>Trematoda</taxon>
        <taxon>Digenea</taxon>
        <taxon>Plagiorchiida</taxon>
        <taxon>Troglotremata</taxon>
        <taxon>Troglotrematidae</taxon>
        <taxon>Paragonimus</taxon>
    </lineage>
</organism>
<dbReference type="GO" id="GO:0005905">
    <property type="term" value="C:clathrin-coated pit"/>
    <property type="evidence" value="ECO:0007669"/>
    <property type="project" value="TreeGrafter"/>
</dbReference>
<reference evidence="4 5" key="1">
    <citation type="journal article" date="2019" name="Gigascience">
        <title>Whole-genome sequence of the oriental lung fluke Paragonimus westermani.</title>
        <authorList>
            <person name="Oey H."/>
            <person name="Zakrzewski M."/>
            <person name="Narain K."/>
            <person name="Devi K.R."/>
            <person name="Agatsuma T."/>
            <person name="Nawaratna S."/>
            <person name="Gobert G.N."/>
            <person name="Jones M.K."/>
            <person name="Ragan M.A."/>
            <person name="McManus D.P."/>
            <person name="Krause L."/>
        </authorList>
    </citation>
    <scope>NUCLEOTIDE SEQUENCE [LARGE SCALE GENOMIC DNA]</scope>
    <source>
        <strain evidence="4 5">IND2009</strain>
    </source>
</reference>
<dbReference type="GO" id="GO:0030136">
    <property type="term" value="C:clathrin-coated vesicle"/>
    <property type="evidence" value="ECO:0007669"/>
    <property type="project" value="InterPro"/>
</dbReference>
<feature type="region of interest" description="Disordered" evidence="1">
    <location>
        <begin position="138"/>
        <end position="242"/>
    </location>
</feature>
<dbReference type="InterPro" id="IPR011417">
    <property type="entry name" value="ANTH_dom"/>
</dbReference>
<dbReference type="GO" id="GO:0048268">
    <property type="term" value="P:clathrin coat assembly"/>
    <property type="evidence" value="ECO:0007669"/>
    <property type="project" value="InterPro"/>
</dbReference>
<sequence length="582" mass="61865">MFIRVEPFALLSRLQLLKALPVLSSQITVLLEFEVAQKDLNNSIINCAFLLLYKDLIRLFASYNEGMINLIEKYFTLKRGQCRVGLDLYHGFPGVQAKITDFLTLAESMGIGDRDSLGLQPVPPKVIQAMEQHLAILESKKGSDDDDESTTESRAPTRPTAPKKPALPVPIPASPRKPPIPRSPERAVTPNKMLTEPVEQSQLQQDTPLGAGEAEGGLDQVDDEQVEASTSCPTVVVNDEDGLPSALQEEIIAAATSHFTDSIVKSNEAVKRSAQQTAVVSPVIHTQLGRSEQRTVPIRPSASAARSQSPSPIRAPSHSPHSEPTMNHMNSASDGELEEIKQHAVEGSFDTKRNLSLLGLDEKPHHGSASPICGSPFAADEKDVEPASGPPAWPEVPDDTDQSDFKTSFSASSPAPSATIPAAKQTTQLTSSALDDLLGLDLMSSDMVEATGIMPTPAAAATPQSSDKVDNSGQKSSGFGLDDLLALDPLLHGDEIPPVVTAVAANSNKGSVLPAGLKQVNSTVLIRPAVSSTTPDKNPLDALDTTLVNLASSLGGQQGWGSSKPKKRPLKDQTKTGVSSVW</sequence>
<keyword evidence="2" id="KW-0732">Signal</keyword>
<name>A0A5J4NT80_9TREM</name>
<dbReference type="InterPro" id="IPR014712">
    <property type="entry name" value="ANTH_dom_sf"/>
</dbReference>
<feature type="compositionally biased region" description="Polar residues" evidence="1">
    <location>
        <begin position="198"/>
        <end position="207"/>
    </location>
</feature>
<feature type="domain" description="AP180 N-terminal homology (ANTH)" evidence="3">
    <location>
        <begin position="12"/>
        <end position="135"/>
    </location>
</feature>
<proteinExistence type="predicted"/>
<feature type="region of interest" description="Disordered" evidence="1">
    <location>
        <begin position="554"/>
        <end position="582"/>
    </location>
</feature>
<dbReference type="InterPro" id="IPR045192">
    <property type="entry name" value="AP180-like"/>
</dbReference>
<dbReference type="GO" id="GO:0005545">
    <property type="term" value="F:1-phosphatidylinositol binding"/>
    <property type="evidence" value="ECO:0007669"/>
    <property type="project" value="InterPro"/>
</dbReference>
<dbReference type="GO" id="GO:0016185">
    <property type="term" value="P:synaptic vesicle budding from presynaptic endocytic zone membrane"/>
    <property type="evidence" value="ECO:0007669"/>
    <property type="project" value="TreeGrafter"/>
</dbReference>
<accession>A0A5J4NT80</accession>
<evidence type="ECO:0000259" key="3">
    <source>
        <dbReference type="Pfam" id="PF07651"/>
    </source>
</evidence>
<comment type="caution">
    <text evidence="4">The sequence shown here is derived from an EMBL/GenBank/DDBJ whole genome shotgun (WGS) entry which is preliminary data.</text>
</comment>
<feature type="region of interest" description="Disordered" evidence="1">
    <location>
        <begin position="360"/>
        <end position="424"/>
    </location>
</feature>
<evidence type="ECO:0000256" key="2">
    <source>
        <dbReference type="SAM" id="SignalP"/>
    </source>
</evidence>
<gene>
    <name evidence="4" type="ORF">DEA37_0001843</name>
</gene>